<protein>
    <submittedName>
        <fullName evidence="3">Flagella basal body P-ring formation protein FlgA</fullName>
    </submittedName>
    <submittedName>
        <fullName evidence="2">Flagellar basal-body P-ring formation protein FlgA</fullName>
    </submittedName>
</protein>
<reference evidence="3 5" key="3">
    <citation type="submission" date="2018-02" db="EMBL/GenBank/DDBJ databases">
        <title>Draft genome sequences of four Parasaccharibacter apium strains isolated from honey bees.</title>
        <authorList>
            <person name="Corby-Harris V.L."/>
            <person name="Anderson K.E."/>
        </authorList>
    </citation>
    <scope>NUCLEOTIDE SEQUENCE [LARGE SCALE GENOMIC DNA]</scope>
    <source>
        <strain evidence="3 5">B8</strain>
    </source>
</reference>
<keyword evidence="2" id="KW-0966">Cell projection</keyword>
<dbReference type="Proteomes" id="UP000237218">
    <property type="component" value="Unassembled WGS sequence"/>
</dbReference>
<dbReference type="EMBL" id="LMYI01000011">
    <property type="protein sequence ID" value="POS62040.1"/>
    <property type="molecule type" value="Genomic_DNA"/>
</dbReference>
<proteinExistence type="predicted"/>
<dbReference type="Gene3D" id="2.30.30.760">
    <property type="match status" value="1"/>
</dbReference>
<dbReference type="AlphaFoldDB" id="A0A7U7G4R4"/>
<comment type="caution">
    <text evidence="2">The sequence shown here is derived from an EMBL/GenBank/DDBJ whole genome shotgun (WGS) entry which is preliminary data.</text>
</comment>
<dbReference type="Proteomes" id="UP000027590">
    <property type="component" value="Unassembled WGS sequence"/>
</dbReference>
<evidence type="ECO:0000313" key="3">
    <source>
        <dbReference type="EMBL" id="POS62040.1"/>
    </source>
</evidence>
<sequence length="355" mass="36950">MALLGIGYRGTGRSFLPACFWLAVGFVLAGEPAASTAMAATLRPSGVVHGASVYLSDVFDGLDAGQDRLLGPAPAPGKTITIGGSQLIALADQYGVDWDDQSSSTSLSLTRAGHVLGRDEYAALVRKAISQDGETGSVVVDVTSFTPLVAGENEQDPATLLNLNWDHKTGLFSATVQPAHAAGDAGADRFPLRGSIRPVQPVMVYDHALPSGHIIQPDDMHIDPAFSGTVPPLARSLPEPERMIGMALVRTVGAGQPVQGTDLRRAVLVHRGDPVLLSYNSTGIRLTATGRALEDGGSGQFVHALNLGSRMVLIGKVTASGEVRVDASSTAIPPDSEEVKRLGINSLMLGDGSHP</sequence>
<dbReference type="CDD" id="cd11614">
    <property type="entry name" value="SAF_CpaB_FlgA_like"/>
    <property type="match status" value="1"/>
</dbReference>
<organism evidence="2 4">
    <name type="scientific">Parasaccharibacter apium</name>
    <dbReference type="NCBI Taxonomy" id="1510841"/>
    <lineage>
        <taxon>Bacteria</taxon>
        <taxon>Pseudomonadati</taxon>
        <taxon>Pseudomonadota</taxon>
        <taxon>Alphaproteobacteria</taxon>
        <taxon>Acetobacterales</taxon>
        <taxon>Acetobacteraceae</taxon>
        <taxon>Parasaccharibacter</taxon>
    </lineage>
</organism>
<reference evidence="2 4" key="1">
    <citation type="journal article" date="2014" name="Genome Biol. Evol.">
        <title>Acetic acid bacteria genomes reveal functional traits for adaptation to life in insect guts.</title>
        <authorList>
            <person name="Chouaia B."/>
            <person name="Gaiarsa S."/>
            <person name="Crotti E."/>
            <person name="Comandatore F."/>
            <person name="Degli Esposti M."/>
            <person name="Ricci I."/>
            <person name="Alma A."/>
            <person name="Favia G."/>
            <person name="Bandi C."/>
            <person name="Daffonchio D."/>
        </authorList>
    </citation>
    <scope>NUCLEOTIDE SEQUENCE [LARGE SCALE GENOMIC DNA]</scope>
    <source>
        <strain evidence="2">AM168</strain>
        <strain evidence="4">AM169</strain>
    </source>
</reference>
<dbReference type="EMBL" id="CBLY010000002">
    <property type="protein sequence ID" value="CDG33030.1"/>
    <property type="molecule type" value="Genomic_DNA"/>
</dbReference>
<keyword evidence="5" id="KW-1185">Reference proteome</keyword>
<dbReference type="RefSeq" id="WP_052348899.1">
    <property type="nucleotide sequence ID" value="NZ_CBLY010000002.1"/>
</dbReference>
<dbReference type="PANTHER" id="PTHR36307:SF1">
    <property type="entry name" value="FLAGELLA BASAL BODY P-RING FORMATION PROTEIN FLGA"/>
    <property type="match status" value="1"/>
</dbReference>
<evidence type="ECO:0000259" key="1">
    <source>
        <dbReference type="Pfam" id="PF13144"/>
    </source>
</evidence>
<dbReference type="OrthoDB" id="7727421at2"/>
<feature type="domain" description="Flagella basal body P-ring formation protein FlgA SAF" evidence="1">
    <location>
        <begin position="201"/>
        <end position="325"/>
    </location>
</feature>
<reference evidence="2 4" key="2">
    <citation type="journal article" date="2014" name="PLoS ONE">
        <title>Evolution of mitochondria reconstructed from the energy metabolism of living bacteria.</title>
        <authorList>
            <person name="Degli Esposti M."/>
            <person name="Chouaia B."/>
            <person name="Comandatore F."/>
            <person name="Crotti E."/>
            <person name="Sassera D."/>
            <person name="Lievens P.M."/>
            <person name="Daffonchio D."/>
            <person name="Bandi C."/>
        </authorList>
    </citation>
    <scope>NUCLEOTIDE SEQUENCE [LARGE SCALE GENOMIC DNA]</scope>
    <source>
        <strain evidence="2">AM168</strain>
        <strain evidence="4">AM169</strain>
    </source>
</reference>
<name>A0A7U7G4R4_9PROT</name>
<keyword evidence="2" id="KW-0969">Cilium</keyword>
<dbReference type="Pfam" id="PF13144">
    <property type="entry name" value="ChapFlgA"/>
    <property type="match status" value="1"/>
</dbReference>
<dbReference type="NCBIfam" id="TIGR03170">
    <property type="entry name" value="flgA_cterm"/>
    <property type="match status" value="1"/>
</dbReference>
<dbReference type="InterPro" id="IPR039246">
    <property type="entry name" value="Flagellar_FlgA"/>
</dbReference>
<dbReference type="InterPro" id="IPR017585">
    <property type="entry name" value="SAF_FlgA"/>
</dbReference>
<dbReference type="PANTHER" id="PTHR36307">
    <property type="entry name" value="FLAGELLA BASAL BODY P-RING FORMATION PROTEIN FLGA"/>
    <property type="match status" value="1"/>
</dbReference>
<dbReference type="GO" id="GO:0044780">
    <property type="term" value="P:bacterial-type flagellum assembly"/>
    <property type="evidence" value="ECO:0007669"/>
    <property type="project" value="InterPro"/>
</dbReference>
<evidence type="ECO:0000313" key="2">
    <source>
        <dbReference type="EMBL" id="CDG33030.1"/>
    </source>
</evidence>
<gene>
    <name evidence="3" type="primary">flgA</name>
    <name evidence="3" type="ORF">ASQ42_06870</name>
    <name evidence="2" type="ORF">SACS_0292</name>
</gene>
<keyword evidence="2" id="KW-0282">Flagellum</keyword>
<evidence type="ECO:0000313" key="4">
    <source>
        <dbReference type="Proteomes" id="UP000027590"/>
    </source>
</evidence>
<accession>A0A7U7G4R4</accession>
<evidence type="ECO:0000313" key="5">
    <source>
        <dbReference type="Proteomes" id="UP000237218"/>
    </source>
</evidence>